<dbReference type="InterPro" id="IPR036188">
    <property type="entry name" value="FAD/NAD-bd_sf"/>
</dbReference>
<keyword evidence="3" id="KW-0285">Flavoprotein</keyword>
<dbReference type="Pfam" id="PF22366">
    <property type="entry name" value="NDH2_C"/>
    <property type="match status" value="1"/>
</dbReference>
<keyword evidence="6 12" id="KW-0560">Oxidoreductase</keyword>
<keyword evidence="9" id="KW-0812">Transmembrane</keyword>
<evidence type="ECO:0000256" key="3">
    <source>
        <dbReference type="ARBA" id="ARBA00022630"/>
    </source>
</evidence>
<evidence type="ECO:0000256" key="5">
    <source>
        <dbReference type="ARBA" id="ARBA00022946"/>
    </source>
</evidence>
<evidence type="ECO:0000259" key="10">
    <source>
        <dbReference type="Pfam" id="PF07992"/>
    </source>
</evidence>
<keyword evidence="9" id="KW-0472">Membrane</keyword>
<feature type="transmembrane region" description="Helical" evidence="9">
    <location>
        <begin position="380"/>
        <end position="397"/>
    </location>
</feature>
<evidence type="ECO:0000256" key="8">
    <source>
        <dbReference type="ARBA" id="ARBA00047599"/>
    </source>
</evidence>
<evidence type="ECO:0000256" key="9">
    <source>
        <dbReference type="SAM" id="Phobius"/>
    </source>
</evidence>
<feature type="domain" description="External alternative NADH-ubiquinone oxidoreductase-like C-terminal" evidence="11">
    <location>
        <begin position="357"/>
        <end position="412"/>
    </location>
</feature>
<protein>
    <recommendedName>
        <fullName evidence="2">NADH:ubiquinone reductase (non-electrogenic)</fullName>
        <ecNumber evidence="2">1.6.5.9</ecNumber>
    </recommendedName>
</protein>
<sequence>MTMNIPIKNNLKRVVIIGAGFAGLQVAKKLKRDKFQVVLIDKNNYHTFQPLLYQVATAGLEPDSIAHAIRIIIKKTKNFFFRLANVHFINIKEKKIHTNVGILSYDYLIIATGSITNYFGNKNIEFFSLPMKSIPEALNLRSLILQDFEYALLTKNSKERERLMTFVIVGGGPTGVELAGALAEMKKYVLQNDYPDLNIQRMNIHLLQASSRLLDGMSEKSAKQAFKNLKELGVNIWLNCLVKDYDGEIVFMDKNRKIESANVIWAAGVKGAIIKGFIKEDIMNGQRILVDNYLKTLRYPNIFAIGDIAYIIKNKHYPNGHPMTAQPAIQQGIWLAKNFNYFLLDNKLGPPFKYKNLGSMATIGRNKAVCDFPYFRLKGFLAWIIWMLVHLIGLVGFRNKVIALTNWIIQYFHYNKSVRIIIKKFYRKKKIN</sequence>
<dbReference type="PRINTS" id="PR00411">
    <property type="entry name" value="PNDRDTASEI"/>
</dbReference>
<dbReference type="PRINTS" id="PR00368">
    <property type="entry name" value="FADPNR"/>
</dbReference>
<dbReference type="InterPro" id="IPR023753">
    <property type="entry name" value="FAD/NAD-binding_dom"/>
</dbReference>
<evidence type="ECO:0000256" key="4">
    <source>
        <dbReference type="ARBA" id="ARBA00022827"/>
    </source>
</evidence>
<dbReference type="Pfam" id="PF07992">
    <property type="entry name" value="Pyr_redox_2"/>
    <property type="match status" value="1"/>
</dbReference>
<dbReference type="AlphaFoldDB" id="A0AAD1CMH0"/>
<organism evidence="12 13">
    <name type="scientific">Blattabacterium punctulatus CPU2</name>
    <dbReference type="NCBI Taxonomy" id="1457032"/>
    <lineage>
        <taxon>Bacteria</taxon>
        <taxon>Pseudomonadati</taxon>
        <taxon>Bacteroidota</taxon>
        <taxon>Flavobacteriia</taxon>
        <taxon>Flavobacteriales</taxon>
        <taxon>Blattabacteriaceae</taxon>
        <taxon>Blattabacterium</taxon>
    </lineage>
</organism>
<keyword evidence="4" id="KW-0274">FAD</keyword>
<keyword evidence="9" id="KW-1133">Transmembrane helix</keyword>
<dbReference type="EC" id="1.6.5.9" evidence="2"/>
<dbReference type="GO" id="GO:0050136">
    <property type="term" value="F:NADH dehydrogenase (quinone) (non-electrogenic) activity"/>
    <property type="evidence" value="ECO:0007669"/>
    <property type="project" value="UniProtKB-EC"/>
</dbReference>
<name>A0AAD1CMH0_9FLAO</name>
<reference evidence="12 13" key="1">
    <citation type="submission" date="2014-06" db="EMBL/GenBank/DDBJ databases">
        <title>Genome sequence of the intracellular symbiont Blattabacterium cuenoti, strain CPU2 from the wood feeding cockroach Cryptocercus punctulatus.</title>
        <authorList>
            <person name="Kinjo Y."/>
            <person name="Ohkuma M."/>
            <person name="Tokuda G."/>
        </authorList>
    </citation>
    <scope>NUCLEOTIDE SEQUENCE [LARGE SCALE GENOMIC DNA]</scope>
    <source>
        <strain evidence="12 13">CPU2</strain>
    </source>
</reference>
<gene>
    <name evidence="12" type="primary">ndh</name>
    <name evidence="12" type="ORF">CPU2_419</name>
</gene>
<evidence type="ECO:0000313" key="12">
    <source>
        <dbReference type="EMBL" id="BBA17911.1"/>
    </source>
</evidence>
<dbReference type="PANTHER" id="PTHR43706:SF47">
    <property type="entry name" value="EXTERNAL NADH-UBIQUINONE OXIDOREDUCTASE 1, MITOCHONDRIAL-RELATED"/>
    <property type="match status" value="1"/>
</dbReference>
<evidence type="ECO:0000259" key="11">
    <source>
        <dbReference type="Pfam" id="PF22366"/>
    </source>
</evidence>
<dbReference type="InterPro" id="IPR054585">
    <property type="entry name" value="NDH2-like_C"/>
</dbReference>
<evidence type="ECO:0000313" key="13">
    <source>
        <dbReference type="Proteomes" id="UP000262607"/>
    </source>
</evidence>
<keyword evidence="5" id="KW-0809">Transit peptide</keyword>
<comment type="similarity">
    <text evidence="1">Belongs to the NADH dehydrogenase family.</text>
</comment>
<dbReference type="InterPro" id="IPR045024">
    <property type="entry name" value="NDH-2"/>
</dbReference>
<accession>A0AAD1CMH0</accession>
<dbReference type="SUPFAM" id="SSF51905">
    <property type="entry name" value="FAD/NAD(P)-binding domain"/>
    <property type="match status" value="1"/>
</dbReference>
<dbReference type="PANTHER" id="PTHR43706">
    <property type="entry name" value="NADH DEHYDROGENASE"/>
    <property type="match status" value="1"/>
</dbReference>
<comment type="catalytic activity">
    <reaction evidence="8">
        <text>a quinone + NADH + H(+) = a quinol + NAD(+)</text>
        <dbReference type="Rhea" id="RHEA:46160"/>
        <dbReference type="ChEBI" id="CHEBI:15378"/>
        <dbReference type="ChEBI" id="CHEBI:24646"/>
        <dbReference type="ChEBI" id="CHEBI:57540"/>
        <dbReference type="ChEBI" id="CHEBI:57945"/>
        <dbReference type="ChEBI" id="CHEBI:132124"/>
        <dbReference type="EC" id="1.6.5.9"/>
    </reaction>
</comment>
<evidence type="ECO:0000256" key="1">
    <source>
        <dbReference type="ARBA" id="ARBA00005272"/>
    </source>
</evidence>
<dbReference type="EMBL" id="AP014610">
    <property type="protein sequence ID" value="BBA17911.1"/>
    <property type="molecule type" value="Genomic_DNA"/>
</dbReference>
<proteinExistence type="inferred from homology"/>
<evidence type="ECO:0000256" key="7">
    <source>
        <dbReference type="ARBA" id="ARBA00023027"/>
    </source>
</evidence>
<keyword evidence="7" id="KW-0520">NAD</keyword>
<evidence type="ECO:0000256" key="2">
    <source>
        <dbReference type="ARBA" id="ARBA00012637"/>
    </source>
</evidence>
<evidence type="ECO:0000256" key="6">
    <source>
        <dbReference type="ARBA" id="ARBA00023002"/>
    </source>
</evidence>
<feature type="domain" description="FAD/NAD(P)-binding" evidence="10">
    <location>
        <begin position="13"/>
        <end position="332"/>
    </location>
</feature>
<dbReference type="Gene3D" id="3.50.50.100">
    <property type="match status" value="1"/>
</dbReference>
<dbReference type="Proteomes" id="UP000262607">
    <property type="component" value="Chromosome"/>
</dbReference>